<dbReference type="PROSITE" id="PS50931">
    <property type="entry name" value="HTH_LYSR"/>
    <property type="match status" value="1"/>
</dbReference>
<dbReference type="CDD" id="cd08432">
    <property type="entry name" value="PBP2_GcdR_TrpI_HvrB_AmpR_like"/>
    <property type="match status" value="1"/>
</dbReference>
<gene>
    <name evidence="6" type="ORF">DRB17_08230</name>
</gene>
<dbReference type="GO" id="GO:0003700">
    <property type="term" value="F:DNA-binding transcription factor activity"/>
    <property type="evidence" value="ECO:0007669"/>
    <property type="project" value="InterPro"/>
</dbReference>
<dbReference type="EMBL" id="QPMH01000006">
    <property type="protein sequence ID" value="RDD62213.1"/>
    <property type="molecule type" value="Genomic_DNA"/>
</dbReference>
<evidence type="ECO:0000313" key="7">
    <source>
        <dbReference type="Proteomes" id="UP000253941"/>
    </source>
</evidence>
<dbReference type="PRINTS" id="PR00039">
    <property type="entry name" value="HTHLYSR"/>
</dbReference>
<dbReference type="Gene3D" id="1.10.10.10">
    <property type="entry name" value="Winged helix-like DNA-binding domain superfamily/Winged helix DNA-binding domain"/>
    <property type="match status" value="1"/>
</dbReference>
<evidence type="ECO:0000259" key="5">
    <source>
        <dbReference type="PROSITE" id="PS50931"/>
    </source>
</evidence>
<dbReference type="PANTHER" id="PTHR30537">
    <property type="entry name" value="HTH-TYPE TRANSCRIPTIONAL REGULATOR"/>
    <property type="match status" value="1"/>
</dbReference>
<keyword evidence="2" id="KW-0805">Transcription regulation</keyword>
<feature type="domain" description="HTH lysR-type" evidence="5">
    <location>
        <begin position="16"/>
        <end position="73"/>
    </location>
</feature>
<keyword evidence="7" id="KW-1185">Reference proteome</keyword>
<accession>A0A369TA69</accession>
<sequence>MRGSDMAVSRLHKSLPSVGALVAFEAAARHLSITQAARELGLTQAAVSRKVRGLEDDLGVTLFRRLHRAMRLTSEGERLQAAVSGGLHRIAETAGYLRQQGSAAQISVSTSIAFATFWLMPRIPKFRAAYPDIELRITAFDPYVDPGHDGVDAAIRYGSGNWPGLRTQRLFDEEIFPVCSPGYLSEHPELSDVDALKQQTLLHLDVAYHSWIDWGTWFREMGEQPPPGRRGLQFNTYTLLIQAATAGQGVALGWRHLVDDFLDAGALIRPLDASLHSQGAYYVVRPDNSETPPEVETFTDWVLREAEASGDGEPG</sequence>
<keyword evidence="3" id="KW-0238">DNA-binding</keyword>
<evidence type="ECO:0000256" key="4">
    <source>
        <dbReference type="ARBA" id="ARBA00023163"/>
    </source>
</evidence>
<organism evidence="6 7">
    <name type="scientific">Ferruginivarius sediminum</name>
    <dbReference type="NCBI Taxonomy" id="2661937"/>
    <lineage>
        <taxon>Bacteria</taxon>
        <taxon>Pseudomonadati</taxon>
        <taxon>Pseudomonadota</taxon>
        <taxon>Alphaproteobacteria</taxon>
        <taxon>Rhodospirillales</taxon>
        <taxon>Rhodospirillaceae</taxon>
        <taxon>Ferruginivarius</taxon>
    </lineage>
</organism>
<comment type="similarity">
    <text evidence="1">Belongs to the LysR transcriptional regulatory family.</text>
</comment>
<dbReference type="FunFam" id="1.10.10.10:FF:000001">
    <property type="entry name" value="LysR family transcriptional regulator"/>
    <property type="match status" value="1"/>
</dbReference>
<dbReference type="InterPro" id="IPR036388">
    <property type="entry name" value="WH-like_DNA-bd_sf"/>
</dbReference>
<dbReference type="GO" id="GO:0006351">
    <property type="term" value="P:DNA-templated transcription"/>
    <property type="evidence" value="ECO:0007669"/>
    <property type="project" value="TreeGrafter"/>
</dbReference>
<dbReference type="Pfam" id="PF00126">
    <property type="entry name" value="HTH_1"/>
    <property type="match status" value="1"/>
</dbReference>
<proteinExistence type="inferred from homology"/>
<dbReference type="InterPro" id="IPR000847">
    <property type="entry name" value="LysR_HTH_N"/>
</dbReference>
<evidence type="ECO:0000256" key="3">
    <source>
        <dbReference type="ARBA" id="ARBA00023125"/>
    </source>
</evidence>
<reference evidence="6 7" key="1">
    <citation type="submission" date="2018-07" db="EMBL/GenBank/DDBJ databases">
        <title>Venubactetium sediminum gen. nov., sp. nov., isolated from a marine solar saltern.</title>
        <authorList>
            <person name="Wang S."/>
        </authorList>
    </citation>
    <scope>NUCLEOTIDE SEQUENCE [LARGE SCALE GENOMIC DNA]</scope>
    <source>
        <strain evidence="6 7">WD2A32</strain>
    </source>
</reference>
<evidence type="ECO:0000256" key="2">
    <source>
        <dbReference type="ARBA" id="ARBA00023015"/>
    </source>
</evidence>
<dbReference type="Proteomes" id="UP000253941">
    <property type="component" value="Unassembled WGS sequence"/>
</dbReference>
<evidence type="ECO:0000313" key="6">
    <source>
        <dbReference type="EMBL" id="RDD62213.1"/>
    </source>
</evidence>
<dbReference type="Gene3D" id="3.40.190.10">
    <property type="entry name" value="Periplasmic binding protein-like II"/>
    <property type="match status" value="2"/>
</dbReference>
<name>A0A369TA69_9PROT</name>
<protein>
    <submittedName>
        <fullName evidence="6">Transcriptional regulator GcvA</fullName>
    </submittedName>
</protein>
<dbReference type="SUPFAM" id="SSF53850">
    <property type="entry name" value="Periplasmic binding protein-like II"/>
    <property type="match status" value="1"/>
</dbReference>
<dbReference type="PANTHER" id="PTHR30537:SF26">
    <property type="entry name" value="GLYCINE CLEAVAGE SYSTEM TRANSCRIPTIONAL ACTIVATOR"/>
    <property type="match status" value="1"/>
</dbReference>
<comment type="caution">
    <text evidence="6">The sequence shown here is derived from an EMBL/GenBank/DDBJ whole genome shotgun (WGS) entry which is preliminary data.</text>
</comment>
<evidence type="ECO:0000256" key="1">
    <source>
        <dbReference type="ARBA" id="ARBA00009437"/>
    </source>
</evidence>
<dbReference type="InterPro" id="IPR005119">
    <property type="entry name" value="LysR_subst-bd"/>
</dbReference>
<dbReference type="Pfam" id="PF03466">
    <property type="entry name" value="LysR_substrate"/>
    <property type="match status" value="1"/>
</dbReference>
<dbReference type="InterPro" id="IPR058163">
    <property type="entry name" value="LysR-type_TF_proteobact-type"/>
</dbReference>
<dbReference type="GO" id="GO:0043565">
    <property type="term" value="F:sequence-specific DNA binding"/>
    <property type="evidence" value="ECO:0007669"/>
    <property type="project" value="TreeGrafter"/>
</dbReference>
<keyword evidence="4" id="KW-0804">Transcription</keyword>
<dbReference type="SUPFAM" id="SSF46785">
    <property type="entry name" value="Winged helix' DNA-binding domain"/>
    <property type="match status" value="1"/>
</dbReference>
<dbReference type="AlphaFoldDB" id="A0A369TA69"/>
<dbReference type="NCBIfam" id="NF008352">
    <property type="entry name" value="PRK11139.1"/>
    <property type="match status" value="1"/>
</dbReference>
<dbReference type="InterPro" id="IPR036390">
    <property type="entry name" value="WH_DNA-bd_sf"/>
</dbReference>